<proteinExistence type="inferred from homology"/>
<comment type="subcellular location">
    <subcellularLocation>
        <location evidence="1">Periplasm</location>
    </subcellularLocation>
</comment>
<gene>
    <name evidence="7" type="ORF">QWJ38_00055</name>
</gene>
<keyword evidence="5" id="KW-0574">Periplasm</keyword>
<reference evidence="7 8" key="1">
    <citation type="submission" date="2023-06" db="EMBL/GenBank/DDBJ databases">
        <title>Pelomonas sp. PFR6 16S ribosomal RNA gene Genome sequencing and assembly.</title>
        <authorList>
            <person name="Woo H."/>
        </authorList>
    </citation>
    <scope>NUCLEOTIDE SEQUENCE [LARGE SCALE GENOMIC DNA]</scope>
    <source>
        <strain evidence="7 8">PFR6</strain>
    </source>
</reference>
<comment type="pathway">
    <text evidence="2">Glycan metabolism; osmoregulated periplasmic glucan (OPG) biosynthesis.</text>
</comment>
<dbReference type="RefSeq" id="WP_290356989.1">
    <property type="nucleotide sequence ID" value="NZ_JAUHHC010000001.1"/>
</dbReference>
<comment type="similarity">
    <text evidence="3">Belongs to the OpgD/OpgG family.</text>
</comment>
<sequence>MCNFSRALRRWTLLLGLLSAWGLAQGFGFEDLAERARLQALAPYRDDSPPLRAELAALGYDQLRDIRYKPARSIWRKERLPFELSFFHRGGLQSQQVRVNEIAPDGRVRPIEQGAGDFDYGRTGLAGGDAPGFAGLRVHHRLNSPTRMDELLVFQGASYFRALGAGQRYGLSARGLAIDTVGGGAEEFPRFTEFWLERPATDARQLTIHALLDSPRASGAYRFLVRPGDSTVIEVRARLFLRAGVTTLGLAPLTSMFLHGENQPQPRDFRPEVHDSDGLMLASADGQWLWRPLQNPAGTTVSSFPLPAGPRGFGLMQRDRRYASYEDSEARYELRPSAWVEPIGDWGAGRVELVQLHAPDEAHDNIVAYWVPARPPAPGEAFDFAYRLHLQGGAQQRPPRAWVAQTRVGQGHEKLAAGERQLIVDFDGPALQRLADDSPVRAVLGSAGGARIVDHNVYRNPATGGWRLSLRVQPPAAGQAGELRGHLQYRNEAVSETWTTLITAP</sequence>
<dbReference type="Gene3D" id="2.70.98.10">
    <property type="match status" value="1"/>
</dbReference>
<evidence type="ECO:0000259" key="6">
    <source>
        <dbReference type="Pfam" id="PF04349"/>
    </source>
</evidence>
<protein>
    <recommendedName>
        <fullName evidence="4">Glucans biosynthesis protein G</fullName>
    </recommendedName>
</protein>
<dbReference type="InterPro" id="IPR013783">
    <property type="entry name" value="Ig-like_fold"/>
</dbReference>
<dbReference type="Proteomes" id="UP001228044">
    <property type="component" value="Unassembled WGS sequence"/>
</dbReference>
<dbReference type="PANTHER" id="PTHR30504">
    <property type="entry name" value="GLUCANS BIOSYNTHESIS PROTEIN"/>
    <property type="match status" value="1"/>
</dbReference>
<name>A0ABT8DJP3_9BURK</name>
<evidence type="ECO:0000256" key="4">
    <source>
        <dbReference type="ARBA" id="ARBA00015376"/>
    </source>
</evidence>
<dbReference type="SUPFAM" id="SSF81296">
    <property type="entry name" value="E set domains"/>
    <property type="match status" value="1"/>
</dbReference>
<dbReference type="EMBL" id="JAUHHC010000001">
    <property type="protein sequence ID" value="MDN3918656.1"/>
    <property type="molecule type" value="Genomic_DNA"/>
</dbReference>
<dbReference type="InterPro" id="IPR014718">
    <property type="entry name" value="GH-type_carb-bd"/>
</dbReference>
<keyword evidence="8" id="KW-1185">Reference proteome</keyword>
<dbReference type="InterPro" id="IPR011013">
    <property type="entry name" value="Gal_mutarotase_sf_dom"/>
</dbReference>
<accession>A0ABT8DJP3</accession>
<dbReference type="SUPFAM" id="SSF74650">
    <property type="entry name" value="Galactose mutarotase-like"/>
    <property type="match status" value="1"/>
</dbReference>
<evidence type="ECO:0000256" key="5">
    <source>
        <dbReference type="ARBA" id="ARBA00022764"/>
    </source>
</evidence>
<evidence type="ECO:0000256" key="2">
    <source>
        <dbReference type="ARBA" id="ARBA00005001"/>
    </source>
</evidence>
<dbReference type="PANTHER" id="PTHR30504:SF4">
    <property type="entry name" value="GLUCANS BIOSYNTHESIS PROTEIN G"/>
    <property type="match status" value="1"/>
</dbReference>
<feature type="domain" description="Glucan biosynthesis periplasmic MdoG C-terminal" evidence="6">
    <location>
        <begin position="27"/>
        <end position="499"/>
    </location>
</feature>
<evidence type="ECO:0000313" key="7">
    <source>
        <dbReference type="EMBL" id="MDN3918656.1"/>
    </source>
</evidence>
<dbReference type="InterPro" id="IPR014438">
    <property type="entry name" value="Glucan_biosyn_MdoG/MdoD"/>
</dbReference>
<dbReference type="InterPro" id="IPR014756">
    <property type="entry name" value="Ig_E-set"/>
</dbReference>
<dbReference type="Gene3D" id="2.60.40.10">
    <property type="entry name" value="Immunoglobulins"/>
    <property type="match status" value="1"/>
</dbReference>
<evidence type="ECO:0000313" key="8">
    <source>
        <dbReference type="Proteomes" id="UP001228044"/>
    </source>
</evidence>
<dbReference type="Pfam" id="PF04349">
    <property type="entry name" value="MdoG"/>
    <property type="match status" value="1"/>
</dbReference>
<evidence type="ECO:0000256" key="1">
    <source>
        <dbReference type="ARBA" id="ARBA00004418"/>
    </source>
</evidence>
<dbReference type="PIRSF" id="PIRSF006281">
    <property type="entry name" value="MdoG"/>
    <property type="match status" value="1"/>
</dbReference>
<dbReference type="InterPro" id="IPR007444">
    <property type="entry name" value="Glucan_biosyn_MdoG_C"/>
</dbReference>
<evidence type="ECO:0000256" key="3">
    <source>
        <dbReference type="ARBA" id="ARBA00009284"/>
    </source>
</evidence>
<comment type="caution">
    <text evidence="7">The sequence shown here is derived from an EMBL/GenBank/DDBJ whole genome shotgun (WGS) entry which is preliminary data.</text>
</comment>
<organism evidence="7 8">
    <name type="scientific">Roseateles violae</name>
    <dbReference type="NCBI Taxonomy" id="3058042"/>
    <lineage>
        <taxon>Bacteria</taxon>
        <taxon>Pseudomonadati</taxon>
        <taxon>Pseudomonadota</taxon>
        <taxon>Betaproteobacteria</taxon>
        <taxon>Burkholderiales</taxon>
        <taxon>Sphaerotilaceae</taxon>
        <taxon>Roseateles</taxon>
    </lineage>
</organism>